<evidence type="ECO:0008006" key="5">
    <source>
        <dbReference type="Google" id="ProtNLM"/>
    </source>
</evidence>
<dbReference type="Pfam" id="PF26640">
    <property type="entry name" value="DUF8212"/>
    <property type="match status" value="1"/>
</dbReference>
<dbReference type="InterPro" id="IPR010730">
    <property type="entry name" value="HET"/>
</dbReference>
<feature type="domain" description="Heterokaryon incompatibility" evidence="1">
    <location>
        <begin position="22"/>
        <end position="112"/>
    </location>
</feature>
<dbReference type="InterPro" id="IPR058525">
    <property type="entry name" value="DUF8212"/>
</dbReference>
<feature type="domain" description="DUF8212" evidence="2">
    <location>
        <begin position="221"/>
        <end position="251"/>
    </location>
</feature>
<evidence type="ECO:0000313" key="3">
    <source>
        <dbReference type="EMBL" id="CAI0653363.1"/>
    </source>
</evidence>
<sequence>MRLLNTKTLKLEFFLSDRIPSYAILSHTWEDGEVTFQDMENQTAPTKQGYAKLRNSCRQACLDKLEWIWIDTCCIDKTSSAELSEAINTMFRWYQEAVVCYAFLADVPSDTTLDGRSLFATSRWFTRGWTLQELLAPKRLEFYSREWTHLGTKSGLSQVLREITGVGESYLEGLDLSVASIAARMSWAAKRETTREEDRAYSLLGIFGVHIPLLYGEGGYNAFIRLQEELIRTTDDQSIFAWHTSSYDRTGPGNWHTVPMLELPEVFAFWLANSPAWFLLCGDIVTCNSLNRTSPFVTTNAGIRMELSIVYDYEENLLSKDEEDDMVLQPYAWLNCRKSTDYWNIMAVPVTIQGDKCVRTDVTARYFSRDWASRRSFSRTLYLQPGTIFPKPVKYTSAGKPVLKGDYFGEQPLVLRSLPPGYRIDSVQPMAAWEAWSATSGRLNSSPTGMMWTILHIIADGSVDVPLQHFCILMKDERHYLEGGLSRQFLLLEAGEMRELQLDDPETEMAHFWSFFSPTQSRRPSEWLWNQRFALYLRLQIDRSLTYDAEIMEVILDNSNLRFLKAFWSLCGNFSA</sequence>
<feature type="non-terminal residue" evidence="3">
    <location>
        <position position="576"/>
    </location>
</feature>
<proteinExistence type="predicted"/>
<dbReference type="Pfam" id="PF06985">
    <property type="entry name" value="HET"/>
    <property type="match status" value="1"/>
</dbReference>
<name>A0A9W4S3Y3_9PEZI</name>
<dbReference type="Proteomes" id="UP001152533">
    <property type="component" value="Unassembled WGS sequence"/>
</dbReference>
<dbReference type="PANTHER" id="PTHR10622:SF10">
    <property type="entry name" value="HET DOMAIN-CONTAINING PROTEIN"/>
    <property type="match status" value="1"/>
</dbReference>
<gene>
    <name evidence="3" type="ORF">CGXH109_LOCUS126858</name>
</gene>
<reference evidence="3" key="1">
    <citation type="submission" date="2022-08" db="EMBL/GenBank/DDBJ databases">
        <authorList>
            <person name="Giroux E."/>
            <person name="Giroux E."/>
        </authorList>
    </citation>
    <scope>NUCLEOTIDE SEQUENCE</scope>
    <source>
        <strain evidence="3">H1091258</strain>
    </source>
</reference>
<dbReference type="AlphaFoldDB" id="A0A9W4S3Y3"/>
<comment type="caution">
    <text evidence="3">The sequence shown here is derived from an EMBL/GenBank/DDBJ whole genome shotgun (WGS) entry which is preliminary data.</text>
</comment>
<evidence type="ECO:0000313" key="4">
    <source>
        <dbReference type="Proteomes" id="UP001152533"/>
    </source>
</evidence>
<keyword evidence="4" id="KW-1185">Reference proteome</keyword>
<dbReference type="PANTHER" id="PTHR10622">
    <property type="entry name" value="HET DOMAIN-CONTAINING PROTEIN"/>
    <property type="match status" value="1"/>
</dbReference>
<organism evidence="3 4">
    <name type="scientific">Colletotrichum noveboracense</name>
    <dbReference type="NCBI Taxonomy" id="2664923"/>
    <lineage>
        <taxon>Eukaryota</taxon>
        <taxon>Fungi</taxon>
        <taxon>Dikarya</taxon>
        <taxon>Ascomycota</taxon>
        <taxon>Pezizomycotina</taxon>
        <taxon>Sordariomycetes</taxon>
        <taxon>Hypocreomycetidae</taxon>
        <taxon>Glomerellales</taxon>
        <taxon>Glomerellaceae</taxon>
        <taxon>Colletotrichum</taxon>
        <taxon>Colletotrichum gloeosporioides species complex</taxon>
    </lineage>
</organism>
<dbReference type="EMBL" id="CAMGZC010001644">
    <property type="protein sequence ID" value="CAI0653363.1"/>
    <property type="molecule type" value="Genomic_DNA"/>
</dbReference>
<evidence type="ECO:0000259" key="2">
    <source>
        <dbReference type="Pfam" id="PF26640"/>
    </source>
</evidence>
<protein>
    <recommendedName>
        <fullName evidence="5">Heterokaryon incompatibility domain-containing protein</fullName>
    </recommendedName>
</protein>
<accession>A0A9W4S3Y3</accession>
<evidence type="ECO:0000259" key="1">
    <source>
        <dbReference type="Pfam" id="PF06985"/>
    </source>
</evidence>